<name>A0A6L2J7L5_TANCI</name>
<dbReference type="InterPro" id="IPR011043">
    <property type="entry name" value="Gal_Oxase/kelch_b-propeller"/>
</dbReference>
<evidence type="ECO:0000313" key="2">
    <source>
        <dbReference type="EMBL" id="GEU32652.1"/>
    </source>
</evidence>
<protein>
    <recommendedName>
        <fullName evidence="1">Glyoxal oxidase N-terminal domain-containing protein</fullName>
    </recommendedName>
</protein>
<dbReference type="AlphaFoldDB" id="A0A6L2J7L5"/>
<dbReference type="PANTHER" id="PTHR32208">
    <property type="entry name" value="SECRETED PROTEIN-RELATED"/>
    <property type="match status" value="1"/>
</dbReference>
<feature type="domain" description="Glyoxal oxidase N-terminal" evidence="1">
    <location>
        <begin position="202"/>
        <end position="574"/>
    </location>
</feature>
<reference evidence="2" key="1">
    <citation type="journal article" date="2019" name="Sci. Rep.">
        <title>Draft genome of Tanacetum cinerariifolium, the natural source of mosquito coil.</title>
        <authorList>
            <person name="Yamashiro T."/>
            <person name="Shiraishi A."/>
            <person name="Satake H."/>
            <person name="Nakayama K."/>
        </authorList>
    </citation>
    <scope>NUCLEOTIDE SEQUENCE</scope>
</reference>
<sequence length="581" mass="65142">MNTSVLLLHLNEKEEMREEIRSLETRSKDSLWARSIKAIHGSLFQSGFQVKKGHNSCWRNIIKEVESLSNQRIHVLNYLRIKFGDGKSSKFWCLSTSLLPQEFLYKGAQIALESCKNITIADKVRQENTYQTFRRTPRGGVEQEQFQHVDRISKSVKLNSKNDSWTWNLEKSVLLLLNHAPPSIADGGTWSLLLPNIGISAMHMQLLPNDRVVMYDRTGFGTSNISLPDGKCPPNSNDCSAHSVEYDVMSNSIRPLMVLTNLWCSSGSLMPDGTLTQTGGVEEGAFAVRTYNSCDTCDWQEIQNGLVQERWYSTNHKLPDGRQIIVGGRGKYSYEFYPKTSDTETAVDFLFLVETYDLFIENNLYPFVFLYPDGNLFIFINNRAIICDYVNNKVVKTFPVIPGGQPRNYPSTGSAVLLPMKIVQGVIAKVEVMVCGGAPRTAFPNANIGLFDRALDTCGRIIISDPDPQWVMETMPMARVMGDMLSLPNGNVLIINGASSGTAGWELGRDPVLSPLIYRSGNPIGSRFEVQTPSNIPRMYHSTALLVRDGRVLVGGNNPHDKYEFTNVLYPTSWSKNTTKH</sequence>
<gene>
    <name evidence="2" type="ORF">Tci_004630</name>
</gene>
<dbReference type="Pfam" id="PF07250">
    <property type="entry name" value="Glyoxal_oxid_N"/>
    <property type="match status" value="1"/>
</dbReference>
<proteinExistence type="predicted"/>
<dbReference type="EMBL" id="BKCJ010000378">
    <property type="protein sequence ID" value="GEU32652.1"/>
    <property type="molecule type" value="Genomic_DNA"/>
</dbReference>
<dbReference type="InterPro" id="IPR037293">
    <property type="entry name" value="Gal_Oxidase_central_sf"/>
</dbReference>
<dbReference type="Gene3D" id="2.130.10.80">
    <property type="entry name" value="Galactose oxidase/kelch, beta-propeller"/>
    <property type="match status" value="1"/>
</dbReference>
<dbReference type="PANTHER" id="PTHR32208:SF79">
    <property type="entry name" value="GALACTOSE OXIDASE"/>
    <property type="match status" value="1"/>
</dbReference>
<evidence type="ECO:0000259" key="1">
    <source>
        <dbReference type="Pfam" id="PF07250"/>
    </source>
</evidence>
<comment type="caution">
    <text evidence="2">The sequence shown here is derived from an EMBL/GenBank/DDBJ whole genome shotgun (WGS) entry which is preliminary data.</text>
</comment>
<organism evidence="2">
    <name type="scientific">Tanacetum cinerariifolium</name>
    <name type="common">Dalmatian daisy</name>
    <name type="synonym">Chrysanthemum cinerariifolium</name>
    <dbReference type="NCBI Taxonomy" id="118510"/>
    <lineage>
        <taxon>Eukaryota</taxon>
        <taxon>Viridiplantae</taxon>
        <taxon>Streptophyta</taxon>
        <taxon>Embryophyta</taxon>
        <taxon>Tracheophyta</taxon>
        <taxon>Spermatophyta</taxon>
        <taxon>Magnoliopsida</taxon>
        <taxon>eudicotyledons</taxon>
        <taxon>Gunneridae</taxon>
        <taxon>Pentapetalae</taxon>
        <taxon>asterids</taxon>
        <taxon>campanulids</taxon>
        <taxon>Asterales</taxon>
        <taxon>Asteraceae</taxon>
        <taxon>Asteroideae</taxon>
        <taxon>Anthemideae</taxon>
        <taxon>Anthemidinae</taxon>
        <taxon>Tanacetum</taxon>
    </lineage>
</organism>
<dbReference type="InterPro" id="IPR009880">
    <property type="entry name" value="Glyoxal_oxidase_N"/>
</dbReference>
<accession>A0A6L2J7L5</accession>
<dbReference type="SUPFAM" id="SSF50965">
    <property type="entry name" value="Galactose oxidase, central domain"/>
    <property type="match status" value="1"/>
</dbReference>